<feature type="region of interest" description="Disordered" evidence="6">
    <location>
        <begin position="1195"/>
        <end position="1219"/>
    </location>
</feature>
<evidence type="ECO:0000313" key="10">
    <source>
        <dbReference type="EMBL" id="KNE55051.1"/>
    </source>
</evidence>
<feature type="compositionally biased region" description="Low complexity" evidence="6">
    <location>
        <begin position="538"/>
        <end position="549"/>
    </location>
</feature>
<dbReference type="VEuPathDB" id="FungiDB:AMAG_00988"/>
<keyword evidence="4" id="KW-0804">Transcription</keyword>
<evidence type="ECO:0000256" key="4">
    <source>
        <dbReference type="ARBA" id="ARBA00023163"/>
    </source>
</evidence>
<dbReference type="STRING" id="578462.A0A0L0RYC7"/>
<feature type="region of interest" description="Disordered" evidence="6">
    <location>
        <begin position="538"/>
        <end position="576"/>
    </location>
</feature>
<feature type="region of interest" description="Disordered" evidence="6">
    <location>
        <begin position="971"/>
        <end position="1041"/>
    </location>
</feature>
<organism evidence="10 11">
    <name type="scientific">Allomyces macrogynus (strain ATCC 38327)</name>
    <name type="common">Allomyces javanicus var. macrogynus</name>
    <dbReference type="NCBI Taxonomy" id="578462"/>
    <lineage>
        <taxon>Eukaryota</taxon>
        <taxon>Fungi</taxon>
        <taxon>Fungi incertae sedis</taxon>
        <taxon>Blastocladiomycota</taxon>
        <taxon>Blastocladiomycetes</taxon>
        <taxon>Blastocladiales</taxon>
        <taxon>Blastocladiaceae</taxon>
        <taxon>Allomyces</taxon>
    </lineage>
</organism>
<proteinExistence type="predicted"/>
<dbReference type="GO" id="GO:0000127">
    <property type="term" value="C:transcription factor TFIIIC complex"/>
    <property type="evidence" value="ECO:0007669"/>
    <property type="project" value="InterPro"/>
</dbReference>
<dbReference type="GO" id="GO:0006384">
    <property type="term" value="P:transcription initiation at RNA polymerase III promoter"/>
    <property type="evidence" value="ECO:0007669"/>
    <property type="project" value="InterPro"/>
</dbReference>
<feature type="compositionally biased region" description="Low complexity" evidence="6">
    <location>
        <begin position="1162"/>
        <end position="1183"/>
    </location>
</feature>
<dbReference type="Pfam" id="PF24101">
    <property type="entry name" value="WHD_GTF3C1"/>
    <property type="match status" value="1"/>
</dbReference>
<feature type="domain" description="B-block binding subunit of TFIIIC" evidence="7">
    <location>
        <begin position="117"/>
        <end position="174"/>
    </location>
</feature>
<evidence type="ECO:0000256" key="3">
    <source>
        <dbReference type="ARBA" id="ARBA00023125"/>
    </source>
</evidence>
<accession>A0A0L0RYC7</accession>
<evidence type="ECO:0000256" key="6">
    <source>
        <dbReference type="SAM" id="MobiDB-lite"/>
    </source>
</evidence>
<comment type="subcellular location">
    <subcellularLocation>
        <location evidence="1">Nucleus</location>
    </subcellularLocation>
</comment>
<dbReference type="OMA" id="NRDTAIC"/>
<dbReference type="eggNOG" id="ENOG502S1RV">
    <property type="taxonomic scope" value="Eukaryota"/>
</dbReference>
<feature type="compositionally biased region" description="Polar residues" evidence="6">
    <location>
        <begin position="973"/>
        <end position="988"/>
    </location>
</feature>
<dbReference type="GO" id="GO:0042791">
    <property type="term" value="P:5S class rRNA transcription by RNA polymerase III"/>
    <property type="evidence" value="ECO:0007669"/>
    <property type="project" value="TreeGrafter"/>
</dbReference>
<feature type="compositionally biased region" description="Low complexity" evidence="6">
    <location>
        <begin position="756"/>
        <end position="768"/>
    </location>
</feature>
<feature type="compositionally biased region" description="Acidic residues" evidence="6">
    <location>
        <begin position="228"/>
        <end position="240"/>
    </location>
</feature>
<dbReference type="Proteomes" id="UP000054350">
    <property type="component" value="Unassembled WGS sequence"/>
</dbReference>
<reference evidence="10 11" key="1">
    <citation type="submission" date="2009-11" db="EMBL/GenBank/DDBJ databases">
        <title>Annotation of Allomyces macrogynus ATCC 38327.</title>
        <authorList>
            <consortium name="The Broad Institute Genome Sequencing Platform"/>
            <person name="Russ C."/>
            <person name="Cuomo C."/>
            <person name="Burger G."/>
            <person name="Gray M.W."/>
            <person name="Holland P.W.H."/>
            <person name="King N."/>
            <person name="Lang F.B.F."/>
            <person name="Roger A.J."/>
            <person name="Ruiz-Trillo I."/>
            <person name="Young S.K."/>
            <person name="Zeng Q."/>
            <person name="Gargeya S."/>
            <person name="Fitzgerald M."/>
            <person name="Haas B."/>
            <person name="Abouelleil A."/>
            <person name="Alvarado L."/>
            <person name="Arachchi H.M."/>
            <person name="Berlin A."/>
            <person name="Chapman S.B."/>
            <person name="Gearin G."/>
            <person name="Goldberg J."/>
            <person name="Griggs A."/>
            <person name="Gujja S."/>
            <person name="Hansen M."/>
            <person name="Heiman D."/>
            <person name="Howarth C."/>
            <person name="Larimer J."/>
            <person name="Lui A."/>
            <person name="MacDonald P.J.P."/>
            <person name="McCowen C."/>
            <person name="Montmayeur A."/>
            <person name="Murphy C."/>
            <person name="Neiman D."/>
            <person name="Pearson M."/>
            <person name="Priest M."/>
            <person name="Roberts A."/>
            <person name="Saif S."/>
            <person name="Shea T."/>
            <person name="Sisk P."/>
            <person name="Stolte C."/>
            <person name="Sykes S."/>
            <person name="Wortman J."/>
            <person name="Nusbaum C."/>
            <person name="Birren B."/>
        </authorList>
    </citation>
    <scope>NUCLEOTIDE SEQUENCE [LARGE SCALE GENOMIC DNA]</scope>
    <source>
        <strain evidence="10 11">ATCC 38327</strain>
    </source>
</reference>
<sequence>MENLIDFVIRETALEGARGAPLPRLWHFVQCFLNGASVHPSARYVPPPPTVAVPEPLPGAADDAATAQLPLAAPARDWTPPPDKPYQMYVWAQLVDEVRGGAGKLRICQSIASKQIYSVLEEIVRWRAVGIAQAELSKQLGFDPRSTFHYIKTLAAKHRIVKFPVVHRGNYTQLTLAAQFAHLNDAYMATLAGAAKDIANGPSAAGTNPTAPLPAAAATAGPDGAAAGEEDDDLDDLDDDDEDAIRLTETVKCTFLFFNGTATDANGATDAAVAAADHAAGAAADAAARAPETKPGLFAALVRHKLCELLSLAPNQMLVAEDLIHALGLQPAQYPRSGNGFVNCIRLLKPYTLSRRKTMPTLLADDAGGDVVMGESSASAATADAEAPDAVTPEAAAAANADTRSPAGILADLPFEYQVHRLLAVAGERGMTGRQLRRHLGNIAARPFNKSMERLIVLPGKPAPPPPPPGAKHTALTLQRMPEIRGRERRYRYYTNEAMLAKQANDPELKALFAAQQEKQMASLVAVRKLALGEGGAAASEPATPARGAKGMAGDAVDVDSTTPEVPATPMPGSSSAAASVAAIPVTLSLRTSLESLRRENAIMALVRQYRIVEINHIFFRQIQDHLTAEVPPAATGAESAPAAGWQLDKKTVLRSLESLQREKHVELKWIGIPMLSSGMDRKKFAVVVDAANPVTDQEINDKAREVEREILYGPAEPAWISASARENGGTPSRPAPPVITTPMVPSARTRRRSTRGTAASTPTSSAPVQPNASGMTAVAAAAAAADAAPHWRVVATEYGWLDARMLRVKYLYQYLHEQTRGAGPEYAFDITVLFSDMTLGMYLQLIGHIIQSPALTEYMEHHLDTPLRNVRDDIRAELLGTDRLKRRFRFHVTHMINVLVALNVVVAPDEPELYKTVTEMTLPKRIYRVPRQIDLLDYLAPRGERTPVGTRDLTDMTEVADFWTELELLRAPQTTSAGPRSRSSSKGGTDDDDPDADVDADDVDEPDDDLRRPSRQSVLNPEGDPIKLLTLPRNWRPPHTYTREQRRALTAVCDPDHGTTPLQHDPACRELARKTRLHFNRVKQFFRRFEWDWAQKRARQAGAAPGAASGGGGESVSARDTAPFAWPARRGVSVSPAEPRPASPGTSLIGRLQAKRMQKRAAAGTPTSSSSSSSSSAASSPAVGVSASTSTAAAAAATKQRTTSGTTGPAHGMLDRRHRKRTLQQINADGDVEVVRQKRTRFQWTETEDSRLVASWVICTHQVQQRRARAVAWRLMAHMFSGRPIDSLRRRATALLKRPDVLVRTKVLERVWAAHMDECDECEDVDHHEELERAVMHLLAINIDEAAASAPIVEEIPDSVEDLLAQFEVVADPVPLLVDLVDNELTARSKLVHMYENALYAGMPAADQEPDEVAADAEVAAVARPVTRSSRLRSPTRLNLPPAVADRQVAVVAQFLKMICLTPDTEYNSATAFGMLHAYPSHIVERALTQAQDSGALVRMRSATKTRVVRGRTVALSDRFRVQLYGYPTQRQIMAAVQCVTDLGALIARAGADVQTFTLDELVDEGVMMAVIDLVVGGHAHMRVRVALQTLWAAPIVPAHARDADMHLPVEVSVRRADLPAPQITWPADGQAPVLSTSKRLVRRVRMPNGSVRVRVGQEGHVLVDPTNDEAMAQVCLRRLPDHIAADPDVVDEEVDDDPVLAAAKAALRKWMIPRIWTSIRGHVVPAIVRSAMTALLSFLVKYPGAPLTRVVERFELCLLKTEIIELLEMLEARGAVETAEVDGEMYVYVLSGYSAKVL</sequence>
<feature type="region of interest" description="Disordered" evidence="6">
    <location>
        <begin position="203"/>
        <end position="240"/>
    </location>
</feature>
<evidence type="ECO:0000259" key="8">
    <source>
        <dbReference type="Pfam" id="PF20222"/>
    </source>
</evidence>
<dbReference type="Pfam" id="PF20222">
    <property type="entry name" value="DUF6581"/>
    <property type="match status" value="1"/>
</dbReference>
<dbReference type="Pfam" id="PF04182">
    <property type="entry name" value="B-block_TFIIIC"/>
    <property type="match status" value="1"/>
</dbReference>
<feature type="compositionally biased region" description="Acidic residues" evidence="6">
    <location>
        <begin position="991"/>
        <end position="1009"/>
    </location>
</feature>
<dbReference type="PANTHER" id="PTHR15180">
    <property type="entry name" value="GENERAL TRANSCRIPTION FACTOR 3C POLYPEPTIDE 1"/>
    <property type="match status" value="1"/>
</dbReference>
<dbReference type="GO" id="GO:0005634">
    <property type="term" value="C:nucleus"/>
    <property type="evidence" value="ECO:0007669"/>
    <property type="project" value="UniProtKB-SubCell"/>
</dbReference>
<keyword evidence="5" id="KW-0539">Nucleus</keyword>
<keyword evidence="2" id="KW-0597">Phosphoprotein</keyword>
<dbReference type="InterPro" id="IPR044210">
    <property type="entry name" value="Tfc3-like"/>
</dbReference>
<feature type="compositionally biased region" description="Low complexity" evidence="6">
    <location>
        <begin position="204"/>
        <end position="227"/>
    </location>
</feature>
<dbReference type="PANTHER" id="PTHR15180:SF1">
    <property type="entry name" value="GENERAL TRANSCRIPTION FACTOR 3C POLYPEPTIDE 1"/>
    <property type="match status" value="1"/>
</dbReference>
<evidence type="ECO:0000259" key="9">
    <source>
        <dbReference type="Pfam" id="PF24101"/>
    </source>
</evidence>
<keyword evidence="3" id="KW-0238">DNA-binding</keyword>
<feature type="region of interest" description="Disordered" evidence="6">
    <location>
        <begin position="725"/>
        <end position="773"/>
    </location>
</feature>
<dbReference type="GO" id="GO:0003677">
    <property type="term" value="F:DNA binding"/>
    <property type="evidence" value="ECO:0007669"/>
    <property type="project" value="UniProtKB-KW"/>
</dbReference>
<gene>
    <name evidence="10" type="ORF">AMAG_00988</name>
</gene>
<dbReference type="InterPro" id="IPR046488">
    <property type="entry name" value="Sfc3/Tfc3_C"/>
</dbReference>
<dbReference type="InterPro" id="IPR056467">
    <property type="entry name" value="eWH_GTF3C1"/>
</dbReference>
<dbReference type="InterPro" id="IPR007309">
    <property type="entry name" value="TFIIIC_Bblock-bd"/>
</dbReference>
<evidence type="ECO:0000313" key="11">
    <source>
        <dbReference type="Proteomes" id="UP000054350"/>
    </source>
</evidence>
<evidence type="ECO:0000256" key="5">
    <source>
        <dbReference type="ARBA" id="ARBA00023242"/>
    </source>
</evidence>
<dbReference type="EMBL" id="GG745328">
    <property type="protein sequence ID" value="KNE55051.1"/>
    <property type="molecule type" value="Genomic_DNA"/>
</dbReference>
<keyword evidence="11" id="KW-1185">Reference proteome</keyword>
<feature type="domain" description="Transcription factor tau subunit sfc3/Tfc3 C-terminal" evidence="8">
    <location>
        <begin position="1239"/>
        <end position="1584"/>
    </location>
</feature>
<feature type="region of interest" description="Disordered" evidence="6">
    <location>
        <begin position="1129"/>
        <end position="1183"/>
    </location>
</feature>
<evidence type="ECO:0000256" key="2">
    <source>
        <dbReference type="ARBA" id="ARBA00022553"/>
    </source>
</evidence>
<name>A0A0L0RYC7_ALLM3</name>
<evidence type="ECO:0000256" key="1">
    <source>
        <dbReference type="ARBA" id="ARBA00004123"/>
    </source>
</evidence>
<reference evidence="11" key="2">
    <citation type="submission" date="2009-11" db="EMBL/GenBank/DDBJ databases">
        <title>The Genome Sequence of Allomyces macrogynus strain ATCC 38327.</title>
        <authorList>
            <consortium name="The Broad Institute Genome Sequencing Platform"/>
            <person name="Russ C."/>
            <person name="Cuomo C."/>
            <person name="Shea T."/>
            <person name="Young S.K."/>
            <person name="Zeng Q."/>
            <person name="Koehrsen M."/>
            <person name="Haas B."/>
            <person name="Borodovsky M."/>
            <person name="Guigo R."/>
            <person name="Alvarado L."/>
            <person name="Berlin A."/>
            <person name="Borenstein D."/>
            <person name="Chen Z."/>
            <person name="Engels R."/>
            <person name="Freedman E."/>
            <person name="Gellesch M."/>
            <person name="Goldberg J."/>
            <person name="Griggs A."/>
            <person name="Gujja S."/>
            <person name="Heiman D."/>
            <person name="Hepburn T."/>
            <person name="Howarth C."/>
            <person name="Jen D."/>
            <person name="Larson L."/>
            <person name="Lewis B."/>
            <person name="Mehta T."/>
            <person name="Park D."/>
            <person name="Pearson M."/>
            <person name="Roberts A."/>
            <person name="Saif S."/>
            <person name="Shenoy N."/>
            <person name="Sisk P."/>
            <person name="Stolte C."/>
            <person name="Sykes S."/>
            <person name="Walk T."/>
            <person name="White J."/>
            <person name="Yandava C."/>
            <person name="Burger G."/>
            <person name="Gray M.W."/>
            <person name="Holland P.W.H."/>
            <person name="King N."/>
            <person name="Lang F.B.F."/>
            <person name="Roger A.J."/>
            <person name="Ruiz-Trillo I."/>
            <person name="Lander E."/>
            <person name="Nusbaum C."/>
        </authorList>
    </citation>
    <scope>NUCLEOTIDE SEQUENCE [LARGE SCALE GENOMIC DNA]</scope>
    <source>
        <strain evidence="11">ATCC 38327</strain>
    </source>
</reference>
<evidence type="ECO:0000259" key="7">
    <source>
        <dbReference type="Pfam" id="PF04182"/>
    </source>
</evidence>
<feature type="domain" description="GTF3C1 extended winged-helix" evidence="9">
    <location>
        <begin position="593"/>
        <end position="706"/>
    </location>
</feature>
<protein>
    <submittedName>
        <fullName evidence="10">Uncharacterized protein</fullName>
    </submittedName>
</protein>
<dbReference type="OrthoDB" id="68020at2759"/>